<feature type="region of interest" description="Disordered" evidence="1">
    <location>
        <begin position="99"/>
        <end position="121"/>
    </location>
</feature>
<proteinExistence type="predicted"/>
<reference evidence="2 3" key="1">
    <citation type="journal article" date="2014" name="Int. J. Syst. Evol. Microbiol.">
        <title>Complete genome sequence of Corynebacterium casei LMG S-19264T (=DSM 44701T), isolated from a smear-ripened cheese.</title>
        <authorList>
            <consortium name="US DOE Joint Genome Institute (JGI-PGF)"/>
            <person name="Walter F."/>
            <person name="Albersmeier A."/>
            <person name="Kalinowski J."/>
            <person name="Ruckert C."/>
        </authorList>
    </citation>
    <scope>NUCLEOTIDE SEQUENCE [LARGE SCALE GENOMIC DNA]</scope>
    <source>
        <strain evidence="2 3">CGMCC 4.7111</strain>
    </source>
</reference>
<sequence>MEHAVRADPGLQVREPFPLGRAEDGGHLPYRQDGGDHPQPDADGAQPFSRRIDSPRPKGITRSSAVLRIRHAASALPPDSSRASHTPFVPCVPHVPYVRPCRDPMRLAPPRLRDAGNPLFT</sequence>
<protein>
    <submittedName>
        <fullName evidence="2">Uncharacterized protein</fullName>
    </submittedName>
</protein>
<dbReference type="EMBL" id="BMMM01000002">
    <property type="protein sequence ID" value="GGN57008.1"/>
    <property type="molecule type" value="Genomic_DNA"/>
</dbReference>
<dbReference type="AlphaFoldDB" id="A0A918D1C6"/>
<comment type="caution">
    <text evidence="2">The sequence shown here is derived from an EMBL/GenBank/DDBJ whole genome shotgun (WGS) entry which is preliminary data.</text>
</comment>
<organism evidence="2 3">
    <name type="scientific">Streptomyces albiflavescens</name>
    <dbReference type="NCBI Taxonomy" id="1623582"/>
    <lineage>
        <taxon>Bacteria</taxon>
        <taxon>Bacillati</taxon>
        <taxon>Actinomycetota</taxon>
        <taxon>Actinomycetes</taxon>
        <taxon>Kitasatosporales</taxon>
        <taxon>Streptomycetaceae</taxon>
        <taxon>Streptomyces</taxon>
    </lineage>
</organism>
<evidence type="ECO:0000313" key="3">
    <source>
        <dbReference type="Proteomes" id="UP000600365"/>
    </source>
</evidence>
<feature type="region of interest" description="Disordered" evidence="1">
    <location>
        <begin position="1"/>
        <end position="63"/>
    </location>
</feature>
<gene>
    <name evidence="2" type="ORF">GCM10011579_018830</name>
</gene>
<dbReference type="Proteomes" id="UP000600365">
    <property type="component" value="Unassembled WGS sequence"/>
</dbReference>
<name>A0A918D1C6_9ACTN</name>
<keyword evidence="3" id="KW-1185">Reference proteome</keyword>
<evidence type="ECO:0000313" key="2">
    <source>
        <dbReference type="EMBL" id="GGN57008.1"/>
    </source>
</evidence>
<evidence type="ECO:0000256" key="1">
    <source>
        <dbReference type="SAM" id="MobiDB-lite"/>
    </source>
</evidence>
<accession>A0A918D1C6</accession>